<dbReference type="GO" id="GO:0043531">
    <property type="term" value="F:ADP binding"/>
    <property type="evidence" value="ECO:0007669"/>
    <property type="project" value="InterPro"/>
</dbReference>
<keyword evidence="4" id="KW-0067">ATP-binding</keyword>
<dbReference type="GO" id="GO:0006952">
    <property type="term" value="P:defense response"/>
    <property type="evidence" value="ECO:0007669"/>
    <property type="project" value="UniProtKB-KW"/>
</dbReference>
<gene>
    <name evidence="7" type="ORF">FH972_014104</name>
</gene>
<dbReference type="InterPro" id="IPR055414">
    <property type="entry name" value="LRR_R13L4/SHOC2-like"/>
</dbReference>
<dbReference type="AlphaFoldDB" id="A0A5N6R8U9"/>
<evidence type="ECO:0000256" key="1">
    <source>
        <dbReference type="ARBA" id="ARBA00022737"/>
    </source>
</evidence>
<dbReference type="Pfam" id="PF00931">
    <property type="entry name" value="NB-ARC"/>
    <property type="match status" value="1"/>
</dbReference>
<dbReference type="Proteomes" id="UP000327013">
    <property type="component" value="Chromosome 5"/>
</dbReference>
<dbReference type="InterPro" id="IPR027417">
    <property type="entry name" value="P-loop_NTPase"/>
</dbReference>
<dbReference type="OrthoDB" id="611536at2759"/>
<evidence type="ECO:0000256" key="2">
    <source>
        <dbReference type="ARBA" id="ARBA00022741"/>
    </source>
</evidence>
<feature type="domain" description="AAA+ ATPase" evidence="6">
    <location>
        <begin position="197"/>
        <end position="364"/>
    </location>
</feature>
<keyword evidence="1" id="KW-0677">Repeat</keyword>
<dbReference type="GO" id="GO:0005524">
    <property type="term" value="F:ATP binding"/>
    <property type="evidence" value="ECO:0007669"/>
    <property type="project" value="UniProtKB-KW"/>
</dbReference>
<name>A0A5N6R8U9_9ROSI</name>
<dbReference type="InterPro" id="IPR038005">
    <property type="entry name" value="RX-like_CC"/>
</dbReference>
<organism evidence="7 8">
    <name type="scientific">Carpinus fangiana</name>
    <dbReference type="NCBI Taxonomy" id="176857"/>
    <lineage>
        <taxon>Eukaryota</taxon>
        <taxon>Viridiplantae</taxon>
        <taxon>Streptophyta</taxon>
        <taxon>Embryophyta</taxon>
        <taxon>Tracheophyta</taxon>
        <taxon>Spermatophyta</taxon>
        <taxon>Magnoliopsida</taxon>
        <taxon>eudicotyledons</taxon>
        <taxon>Gunneridae</taxon>
        <taxon>Pentapetalae</taxon>
        <taxon>rosids</taxon>
        <taxon>fabids</taxon>
        <taxon>Fagales</taxon>
        <taxon>Betulaceae</taxon>
        <taxon>Carpinus</taxon>
    </lineage>
</organism>
<proteinExistence type="predicted"/>
<dbReference type="SUPFAM" id="SSF52058">
    <property type="entry name" value="L domain-like"/>
    <property type="match status" value="1"/>
</dbReference>
<evidence type="ECO:0000256" key="4">
    <source>
        <dbReference type="ARBA" id="ARBA00022840"/>
    </source>
</evidence>
<reference evidence="7 8" key="1">
    <citation type="submission" date="2019-06" db="EMBL/GenBank/DDBJ databases">
        <title>A chromosomal-level reference genome of Carpinus fangiana (Coryloideae, Betulaceae).</title>
        <authorList>
            <person name="Yang X."/>
            <person name="Wang Z."/>
            <person name="Zhang L."/>
            <person name="Hao G."/>
            <person name="Liu J."/>
            <person name="Yang Y."/>
        </authorList>
    </citation>
    <scope>NUCLEOTIDE SEQUENCE [LARGE SCALE GENOMIC DNA]</scope>
    <source>
        <strain evidence="7">Cfa_2016G</strain>
        <tissue evidence="7">Leaf</tissue>
    </source>
</reference>
<dbReference type="InterPro" id="IPR003593">
    <property type="entry name" value="AAA+_ATPase"/>
</dbReference>
<dbReference type="Pfam" id="PF23598">
    <property type="entry name" value="LRR_14"/>
    <property type="match status" value="1"/>
</dbReference>
<dbReference type="Pfam" id="PF18052">
    <property type="entry name" value="Rx_N"/>
    <property type="match status" value="1"/>
</dbReference>
<keyword evidence="2" id="KW-0547">Nucleotide-binding</keyword>
<evidence type="ECO:0000256" key="5">
    <source>
        <dbReference type="SAM" id="Coils"/>
    </source>
</evidence>
<evidence type="ECO:0000313" key="7">
    <source>
        <dbReference type="EMBL" id="KAE8057409.1"/>
    </source>
</evidence>
<keyword evidence="8" id="KW-1185">Reference proteome</keyword>
<keyword evidence="3" id="KW-0611">Plant defense</keyword>
<dbReference type="SUPFAM" id="SSF52540">
    <property type="entry name" value="P-loop containing nucleoside triphosphate hydrolases"/>
    <property type="match status" value="1"/>
</dbReference>
<evidence type="ECO:0000259" key="6">
    <source>
        <dbReference type="SMART" id="SM00382"/>
    </source>
</evidence>
<dbReference type="InterPro" id="IPR032675">
    <property type="entry name" value="LRR_dom_sf"/>
</dbReference>
<dbReference type="PANTHER" id="PTHR36766">
    <property type="entry name" value="PLANT BROAD-SPECTRUM MILDEW RESISTANCE PROTEIN RPW8"/>
    <property type="match status" value="1"/>
</dbReference>
<dbReference type="PRINTS" id="PR00364">
    <property type="entry name" value="DISEASERSIST"/>
</dbReference>
<dbReference type="PANTHER" id="PTHR36766:SF70">
    <property type="entry name" value="DISEASE RESISTANCE PROTEIN RGA4"/>
    <property type="match status" value="1"/>
</dbReference>
<dbReference type="Gene3D" id="3.40.50.300">
    <property type="entry name" value="P-loop containing nucleotide triphosphate hydrolases"/>
    <property type="match status" value="1"/>
</dbReference>
<keyword evidence="5" id="KW-0175">Coiled coil</keyword>
<dbReference type="CDD" id="cd14798">
    <property type="entry name" value="RX-CC_like"/>
    <property type="match status" value="1"/>
</dbReference>
<accession>A0A5N6R8U9</accession>
<dbReference type="InterPro" id="IPR041118">
    <property type="entry name" value="Rx_N"/>
</dbReference>
<dbReference type="Gene3D" id="1.20.5.4130">
    <property type="match status" value="1"/>
</dbReference>
<dbReference type="InterPro" id="IPR002182">
    <property type="entry name" value="NB-ARC"/>
</dbReference>
<dbReference type="GO" id="GO:0051707">
    <property type="term" value="P:response to other organism"/>
    <property type="evidence" value="ECO:0007669"/>
    <property type="project" value="UniProtKB-ARBA"/>
</dbReference>
<feature type="coiled-coil region" evidence="5">
    <location>
        <begin position="113"/>
        <end position="140"/>
    </location>
</feature>
<evidence type="ECO:0000313" key="8">
    <source>
        <dbReference type="Proteomes" id="UP000327013"/>
    </source>
</evidence>
<sequence>MDVEAVVSVVIRKLTDLLIQESIIFNKATDEVELVRISLRKLQNFLIDAEDKKEGDDEVKKWMEEFLNVVYKVEDAIETFVLWRMHTRRIGFTRSHLFFITKKLKADGGPRNEREIKKKIKEVKLEIDKMKEKMGKIKNENIEELGYSRAQRIRESKHGDSLRVEEYSTVEDESDVIGFKEHKRKLVTNLTYTSYQRLDVISIVGAVGSGKTTLATEIYNSSEIKGYFDCRAWVSASENLTDVLRSILEQTDNSTVDKDSNPEELVKKLRENLQNKRYLVVLDDVRRLDVLKDLRDALPKETNCSRVLLTTSNDDVARIADSQPYQLKPLKGEDAWNLSDHETDASSKLAVRRFAEHVHIKEYPCTESLNIQHLRSYLSFNIQRRDTPAKEIGNFLHEVIRQRGFGLLRVLDLEGVYKPKLPENLGKLYHLRYLGLRWTFLDTLPRSVGKLPYLETLDVKHTYMSALPKSIWKMKHLRHLCLNEIRLDMSVQKHHHSLTQLQTLWGLFVDKRSPVKNGLNGIINLRKLGLTYYLDSAQELNEWIARLASLQSLRLRSKDGNGQPSKLELKPLSSLENLTDLYLLGNLQKLPERYEFPPRLTVLTLSVSKLEKDPMPILAQLPCLSILRLLANSYTGKEMECPSEGFIALRILKLWMLEKLEKWTVEEGAMQNLRDLEIRSCHKLKELPDKLLNLSNIQEIILTDMPEIFADNAQANEHKKKIIAIRKSPV</sequence>
<evidence type="ECO:0000256" key="3">
    <source>
        <dbReference type="ARBA" id="ARBA00022821"/>
    </source>
</evidence>
<dbReference type="EMBL" id="CM017325">
    <property type="protein sequence ID" value="KAE8057409.1"/>
    <property type="molecule type" value="Genomic_DNA"/>
</dbReference>
<dbReference type="SMART" id="SM00382">
    <property type="entry name" value="AAA"/>
    <property type="match status" value="1"/>
</dbReference>
<dbReference type="Gene3D" id="3.80.10.10">
    <property type="entry name" value="Ribonuclease Inhibitor"/>
    <property type="match status" value="1"/>
</dbReference>
<protein>
    <recommendedName>
        <fullName evidence="6">AAA+ ATPase domain-containing protein</fullName>
    </recommendedName>
</protein>